<organism evidence="1 2">
    <name type="scientific">Motilibacter rhizosphaerae</name>
    <dbReference type="NCBI Taxonomy" id="598652"/>
    <lineage>
        <taxon>Bacteria</taxon>
        <taxon>Bacillati</taxon>
        <taxon>Actinomycetota</taxon>
        <taxon>Actinomycetes</taxon>
        <taxon>Motilibacterales</taxon>
        <taxon>Motilibacteraceae</taxon>
        <taxon>Motilibacter</taxon>
    </lineage>
</organism>
<name>A0A4Q7NPS5_9ACTN</name>
<dbReference type="EMBL" id="SGXD01000003">
    <property type="protein sequence ID" value="RZS87058.1"/>
    <property type="molecule type" value="Genomic_DNA"/>
</dbReference>
<keyword evidence="2" id="KW-1185">Reference proteome</keyword>
<accession>A0A4Q7NPS5</accession>
<sequence>MVTLPDSPSRGALADVVRDVRREMLTGSVRVDATAARGWPPRARLVVARLRRVAVLTGCRWTELPS</sequence>
<gene>
    <name evidence="1" type="ORF">EV189_2480</name>
</gene>
<dbReference type="AlphaFoldDB" id="A0A4Q7NPS5"/>
<protein>
    <submittedName>
        <fullName evidence="1">Uncharacterized protein</fullName>
    </submittedName>
</protein>
<dbReference type="Proteomes" id="UP000293638">
    <property type="component" value="Unassembled WGS sequence"/>
</dbReference>
<evidence type="ECO:0000313" key="1">
    <source>
        <dbReference type="EMBL" id="RZS87058.1"/>
    </source>
</evidence>
<evidence type="ECO:0000313" key="2">
    <source>
        <dbReference type="Proteomes" id="UP000293638"/>
    </source>
</evidence>
<proteinExistence type="predicted"/>
<comment type="caution">
    <text evidence="1">The sequence shown here is derived from an EMBL/GenBank/DDBJ whole genome shotgun (WGS) entry which is preliminary data.</text>
</comment>
<reference evidence="1 2" key="1">
    <citation type="submission" date="2019-02" db="EMBL/GenBank/DDBJ databases">
        <title>Genomic Encyclopedia of Type Strains, Phase IV (KMG-IV): sequencing the most valuable type-strain genomes for metagenomic binning, comparative biology and taxonomic classification.</title>
        <authorList>
            <person name="Goeker M."/>
        </authorList>
    </citation>
    <scope>NUCLEOTIDE SEQUENCE [LARGE SCALE GENOMIC DNA]</scope>
    <source>
        <strain evidence="1 2">DSM 45622</strain>
    </source>
</reference>